<comment type="catalytic activity">
    <reaction evidence="10">
        <text>GTP + H2O = GDP + phosphate + H(+)</text>
        <dbReference type="Rhea" id="RHEA:19669"/>
        <dbReference type="ChEBI" id="CHEBI:15377"/>
        <dbReference type="ChEBI" id="CHEBI:15378"/>
        <dbReference type="ChEBI" id="CHEBI:37565"/>
        <dbReference type="ChEBI" id="CHEBI:43474"/>
        <dbReference type="ChEBI" id="CHEBI:58189"/>
    </reaction>
    <physiologicalReaction direction="left-to-right" evidence="10">
        <dbReference type="Rhea" id="RHEA:19670"/>
    </physiologicalReaction>
</comment>
<dbReference type="Gene3D" id="1.10.8.10">
    <property type="entry name" value="DNA helicase RuvA subunit, C-terminal domain"/>
    <property type="match status" value="1"/>
</dbReference>
<keyword evidence="8" id="KW-0648">Protein biosynthesis</keyword>
<evidence type="ECO:0000256" key="4">
    <source>
        <dbReference type="ARBA" id="ARBA00022553"/>
    </source>
</evidence>
<dbReference type="CDD" id="cd01883">
    <property type="entry name" value="EF1_alpha"/>
    <property type="match status" value="1"/>
</dbReference>
<dbReference type="InterPro" id="IPR004161">
    <property type="entry name" value="EFTu-like_2"/>
</dbReference>
<dbReference type="InterPro" id="IPR015033">
    <property type="entry name" value="HBS1-like_N"/>
</dbReference>
<evidence type="ECO:0000313" key="13">
    <source>
        <dbReference type="EMBL" id="KAL0276959.1"/>
    </source>
</evidence>
<dbReference type="Gene3D" id="2.40.30.10">
    <property type="entry name" value="Translation factors"/>
    <property type="match status" value="2"/>
</dbReference>
<dbReference type="GO" id="GO:0005737">
    <property type="term" value="C:cytoplasm"/>
    <property type="evidence" value="ECO:0007669"/>
    <property type="project" value="UniProtKB-SubCell"/>
</dbReference>
<dbReference type="AlphaFoldDB" id="A0AAW2I428"/>
<feature type="compositionally biased region" description="Basic and acidic residues" evidence="11">
    <location>
        <begin position="219"/>
        <end position="230"/>
    </location>
</feature>
<evidence type="ECO:0000259" key="12">
    <source>
        <dbReference type="PROSITE" id="PS51722"/>
    </source>
</evidence>
<dbReference type="InterPro" id="IPR050100">
    <property type="entry name" value="TRAFAC_GTPase_members"/>
</dbReference>
<proteinExistence type="inferred from homology"/>
<keyword evidence="9" id="KW-0342">GTP-binding</keyword>
<dbReference type="EMBL" id="JARGDH010000002">
    <property type="protein sequence ID" value="KAL0276959.1"/>
    <property type="molecule type" value="Genomic_DNA"/>
</dbReference>
<evidence type="ECO:0000256" key="3">
    <source>
        <dbReference type="ARBA" id="ARBA00022490"/>
    </source>
</evidence>
<evidence type="ECO:0000256" key="9">
    <source>
        <dbReference type="ARBA" id="ARBA00023134"/>
    </source>
</evidence>
<dbReference type="InterPro" id="IPR009001">
    <property type="entry name" value="Transl_elong_EF1A/Init_IF2_C"/>
</dbReference>
<dbReference type="PANTHER" id="PTHR23115">
    <property type="entry name" value="TRANSLATION FACTOR"/>
    <property type="match status" value="1"/>
</dbReference>
<dbReference type="GO" id="GO:0006412">
    <property type="term" value="P:translation"/>
    <property type="evidence" value="ECO:0007669"/>
    <property type="project" value="UniProtKB-KW"/>
</dbReference>
<dbReference type="InterPro" id="IPR037189">
    <property type="entry name" value="HBS1-like_N_sf"/>
</dbReference>
<dbReference type="FunFam" id="2.40.30.10:FF:000035">
    <property type="entry name" value="HBS1-like translational GTPase"/>
    <property type="match status" value="1"/>
</dbReference>
<keyword evidence="6" id="KW-0378">Hydrolase</keyword>
<dbReference type="PRINTS" id="PR00315">
    <property type="entry name" value="ELONGATNFCT"/>
</dbReference>
<dbReference type="SUPFAM" id="SSF50447">
    <property type="entry name" value="Translation proteins"/>
    <property type="match status" value="1"/>
</dbReference>
<dbReference type="SUPFAM" id="SSF109732">
    <property type="entry name" value="HBS1-like domain"/>
    <property type="match status" value="1"/>
</dbReference>
<dbReference type="GO" id="GO:0005525">
    <property type="term" value="F:GTP binding"/>
    <property type="evidence" value="ECO:0007669"/>
    <property type="project" value="UniProtKB-KW"/>
</dbReference>
<dbReference type="GO" id="GO:0006417">
    <property type="term" value="P:regulation of translation"/>
    <property type="evidence" value="ECO:0007669"/>
    <property type="project" value="UniProtKB-KW"/>
</dbReference>
<evidence type="ECO:0000256" key="10">
    <source>
        <dbReference type="ARBA" id="ARBA00049117"/>
    </source>
</evidence>
<keyword evidence="4" id="KW-0597">Phosphoprotein</keyword>
<name>A0AAW2I428_9NEOP</name>
<organism evidence="13">
    <name type="scientific">Menopon gallinae</name>
    <name type="common">poultry shaft louse</name>
    <dbReference type="NCBI Taxonomy" id="328185"/>
    <lineage>
        <taxon>Eukaryota</taxon>
        <taxon>Metazoa</taxon>
        <taxon>Ecdysozoa</taxon>
        <taxon>Arthropoda</taxon>
        <taxon>Hexapoda</taxon>
        <taxon>Insecta</taxon>
        <taxon>Pterygota</taxon>
        <taxon>Neoptera</taxon>
        <taxon>Paraneoptera</taxon>
        <taxon>Psocodea</taxon>
        <taxon>Troctomorpha</taxon>
        <taxon>Phthiraptera</taxon>
        <taxon>Amblycera</taxon>
        <taxon>Menoponidae</taxon>
        <taxon>Menopon</taxon>
    </lineage>
</organism>
<comment type="subcellular location">
    <subcellularLocation>
        <location evidence="1">Cytoplasm</location>
    </subcellularLocation>
</comment>
<dbReference type="Pfam" id="PF08938">
    <property type="entry name" value="HBS1_N"/>
    <property type="match status" value="1"/>
</dbReference>
<dbReference type="InterPro" id="IPR054696">
    <property type="entry name" value="GTP-eEF1A_C"/>
</dbReference>
<evidence type="ECO:0000256" key="11">
    <source>
        <dbReference type="SAM" id="MobiDB-lite"/>
    </source>
</evidence>
<keyword evidence="7" id="KW-0810">Translation regulation</keyword>
<keyword evidence="5" id="KW-0547">Nucleotide-binding</keyword>
<evidence type="ECO:0000256" key="1">
    <source>
        <dbReference type="ARBA" id="ARBA00004496"/>
    </source>
</evidence>
<feature type="region of interest" description="Disordered" evidence="11">
    <location>
        <begin position="170"/>
        <end position="230"/>
    </location>
</feature>
<dbReference type="SUPFAM" id="SSF52540">
    <property type="entry name" value="P-loop containing nucleoside triphosphate hydrolases"/>
    <property type="match status" value="1"/>
</dbReference>
<feature type="domain" description="Tr-type G" evidence="12">
    <location>
        <begin position="237"/>
        <end position="463"/>
    </location>
</feature>
<reference evidence="13" key="1">
    <citation type="journal article" date="2024" name="Gigascience">
        <title>Chromosome-level genome of the poultry shaft louse Menopon gallinae provides insight into the host-switching and adaptive evolution of parasitic lice.</title>
        <authorList>
            <person name="Xu Y."/>
            <person name="Ma L."/>
            <person name="Liu S."/>
            <person name="Liang Y."/>
            <person name="Liu Q."/>
            <person name="He Z."/>
            <person name="Tian L."/>
            <person name="Duan Y."/>
            <person name="Cai W."/>
            <person name="Li H."/>
            <person name="Song F."/>
        </authorList>
    </citation>
    <scope>NUCLEOTIDE SEQUENCE</scope>
    <source>
        <strain evidence="13">Cailab_2023a</strain>
    </source>
</reference>
<sequence>MSPLNTYNIFFFKFQNGSLIIKCRFAFLEYEGFEDVYGHSVEDDNCISPSEAGFLFDRTRCHQMSAFINEENYIAEEEDQQNVQGEKKFQKSDLSEVDLAKLTSCVEGIQDVIGDIVPVIRIEEVAMNCNFDYNVALDQILNEAESEQAEKPEVPSIKVVSAGVPTKGFEISDPGKLASHPRSPTPVSGRTTPIYGEDGDSKSVSSDRGTGRSSSVAARESRVDPEKLYRSERGDAKEVLHMVVIGHVDAGKSTLMGHLLFSLGEVSKKTMHKYEQESKKMGKQSFAYAWILDETGQERSRGITMDVGESKFETETKIVNLLDAPGHKDFIPNMITGATRADVAVLVVDATRGEFETGFDSGGQTREHALLVRSLGVSQLAVAVNKLDTVDWSEERFEEITQKLGAFLKQAGFRESDVTYVPCSGLAGENLVEKPTQEMLKLWYKGPCLLQVIDNFKVPERPIKKPLRVSVNDIYKGTGSGFCVTGRVENGLVQSGDRILVLPPNEVATVKNITIDESPVQSAFAGDSVSLTLANYDMQNINIGYILCDPNRPAPVTSKFEGRIVVFNIKVPITTGYPVVLHTQSLAEQATVSKMVALLNKSTGEIVKKRPRSLLKNSNAIIEIETSRPICLELYREVKELGRFMLRVEGISIAAGLVTKIY</sequence>
<protein>
    <recommendedName>
        <fullName evidence="12">Tr-type G domain-containing protein</fullName>
    </recommendedName>
</protein>
<evidence type="ECO:0000256" key="6">
    <source>
        <dbReference type="ARBA" id="ARBA00022801"/>
    </source>
</evidence>
<evidence type="ECO:0000256" key="7">
    <source>
        <dbReference type="ARBA" id="ARBA00022845"/>
    </source>
</evidence>
<dbReference type="GO" id="GO:0003924">
    <property type="term" value="F:GTPase activity"/>
    <property type="evidence" value="ECO:0007669"/>
    <property type="project" value="InterPro"/>
</dbReference>
<comment type="caution">
    <text evidence="13">The sequence shown here is derived from an EMBL/GenBank/DDBJ whole genome shotgun (WGS) entry which is preliminary data.</text>
</comment>
<evidence type="ECO:0000256" key="2">
    <source>
        <dbReference type="ARBA" id="ARBA00007249"/>
    </source>
</evidence>
<dbReference type="FunFam" id="3.40.50.300:FF:000204">
    <property type="entry name" value="Translation elongation factor Tu"/>
    <property type="match status" value="1"/>
</dbReference>
<comment type="similarity">
    <text evidence="2">Belongs to the TRAFAC class translation factor GTPase superfamily. Classic translation factor GTPase family. EF-Tu/EF-1A subfamily.</text>
</comment>
<dbReference type="Pfam" id="PF22594">
    <property type="entry name" value="GTP-eEF1A_C"/>
    <property type="match status" value="1"/>
</dbReference>
<dbReference type="InterPro" id="IPR000795">
    <property type="entry name" value="T_Tr_GTP-bd_dom"/>
</dbReference>
<dbReference type="InterPro" id="IPR009000">
    <property type="entry name" value="Transl_B-barrel_sf"/>
</dbReference>
<evidence type="ECO:0000256" key="5">
    <source>
        <dbReference type="ARBA" id="ARBA00022741"/>
    </source>
</evidence>
<dbReference type="SUPFAM" id="SSF50465">
    <property type="entry name" value="EF-Tu/eEF-1alpha/eIF2-gamma C-terminal domain"/>
    <property type="match status" value="1"/>
</dbReference>
<dbReference type="Gene3D" id="3.40.50.300">
    <property type="entry name" value="P-loop containing nucleotide triphosphate hydrolases"/>
    <property type="match status" value="1"/>
</dbReference>
<dbReference type="CDD" id="cd16267">
    <property type="entry name" value="HBS1-like_II"/>
    <property type="match status" value="1"/>
</dbReference>
<dbReference type="InterPro" id="IPR027417">
    <property type="entry name" value="P-loop_NTPase"/>
</dbReference>
<dbReference type="PROSITE" id="PS51722">
    <property type="entry name" value="G_TR_2"/>
    <property type="match status" value="1"/>
</dbReference>
<dbReference type="Pfam" id="PF00009">
    <property type="entry name" value="GTP_EFTU"/>
    <property type="match status" value="1"/>
</dbReference>
<evidence type="ECO:0000256" key="8">
    <source>
        <dbReference type="ARBA" id="ARBA00022917"/>
    </source>
</evidence>
<accession>A0AAW2I428</accession>
<dbReference type="FunFam" id="2.40.30.10:FF:000020">
    <property type="entry name" value="Translation elongation factor EF-1"/>
    <property type="match status" value="1"/>
</dbReference>
<keyword evidence="3" id="KW-0963">Cytoplasm</keyword>
<gene>
    <name evidence="13" type="ORF">PYX00_004408</name>
</gene>
<dbReference type="CDD" id="cd04093">
    <property type="entry name" value="HBS1_C_III"/>
    <property type="match status" value="1"/>
</dbReference>
<dbReference type="Pfam" id="PF03144">
    <property type="entry name" value="GTP_EFTU_D2"/>
    <property type="match status" value="1"/>
</dbReference>